<evidence type="ECO:0000256" key="3">
    <source>
        <dbReference type="PIRSR" id="PIRSR036979-1"/>
    </source>
</evidence>
<feature type="binding site" evidence="3">
    <location>
        <position position="221"/>
    </location>
    <ligand>
        <name>Mn(2+)</name>
        <dbReference type="ChEBI" id="CHEBI:29035"/>
        <label>1</label>
    </ligand>
</feature>
<reference evidence="5" key="1">
    <citation type="journal article" date="2022" name="Nat. Microbiol.">
        <title>Unique mobile elements and scalable gene flow at the prokaryote-eukaryote boundary revealed by circularized Asgard archaea genomes.</title>
        <authorList>
            <person name="Wu F."/>
            <person name="Speth D.R."/>
            <person name="Philosof A."/>
            <person name="Cremiere A."/>
            <person name="Narayanan A."/>
            <person name="Barco R.A."/>
            <person name="Connon S.A."/>
            <person name="Amend J.P."/>
            <person name="Antoshechkin I.A."/>
            <person name="Orphan V.J."/>
        </authorList>
    </citation>
    <scope>NUCLEOTIDE SEQUENCE</scope>
    <source>
        <strain evidence="5">PR6</strain>
    </source>
</reference>
<dbReference type="PANTHER" id="PTHR11358:SF26">
    <property type="entry name" value="GUANIDINO ACID HYDROLASE, MITOCHONDRIAL"/>
    <property type="match status" value="1"/>
</dbReference>
<dbReference type="GO" id="GO:0046872">
    <property type="term" value="F:metal ion binding"/>
    <property type="evidence" value="ECO:0007669"/>
    <property type="project" value="UniProtKB-KW"/>
</dbReference>
<dbReference type="SUPFAM" id="SSF52768">
    <property type="entry name" value="Arginase/deacetylase"/>
    <property type="match status" value="1"/>
</dbReference>
<dbReference type="Gene3D" id="3.40.800.10">
    <property type="entry name" value="Ureohydrolase domain"/>
    <property type="match status" value="1"/>
</dbReference>
<feature type="binding site" evidence="3">
    <location>
        <position position="131"/>
    </location>
    <ligand>
        <name>Mn(2+)</name>
        <dbReference type="ChEBI" id="CHEBI:29035"/>
        <label>1</label>
    </ligand>
</feature>
<dbReference type="GO" id="GO:0033389">
    <property type="term" value="P:putrescine biosynthetic process from arginine, via agmatine"/>
    <property type="evidence" value="ECO:0007669"/>
    <property type="project" value="TreeGrafter"/>
</dbReference>
<gene>
    <name evidence="5" type="ORF">K9W46_05665</name>
</gene>
<comment type="similarity">
    <text evidence="4">Belongs to the arginase family.</text>
</comment>
<feature type="binding site" evidence="3">
    <location>
        <position position="129"/>
    </location>
    <ligand>
        <name>Mn(2+)</name>
        <dbReference type="ChEBI" id="CHEBI:29035"/>
        <label>1</label>
    </ligand>
</feature>
<name>A0A9Y1FPP0_9ARCH</name>
<keyword evidence="2" id="KW-0378">Hydrolase</keyword>
<dbReference type="EMBL" id="CP084167">
    <property type="protein sequence ID" value="UJG44665.1"/>
    <property type="molecule type" value="Genomic_DNA"/>
</dbReference>
<dbReference type="PIRSF" id="PIRSF036979">
    <property type="entry name" value="Arginase"/>
    <property type="match status" value="1"/>
</dbReference>
<dbReference type="AlphaFoldDB" id="A0A9Y1FPP0"/>
<dbReference type="InterPro" id="IPR023696">
    <property type="entry name" value="Ureohydrolase_dom_sf"/>
</dbReference>
<accession>A0A9Y1FPP0</accession>
<evidence type="ECO:0000256" key="1">
    <source>
        <dbReference type="ARBA" id="ARBA00022723"/>
    </source>
</evidence>
<keyword evidence="1 3" id="KW-0479">Metal-binding</keyword>
<evidence type="ECO:0000256" key="2">
    <source>
        <dbReference type="ARBA" id="ARBA00022801"/>
    </source>
</evidence>
<evidence type="ECO:0000256" key="4">
    <source>
        <dbReference type="PROSITE-ProRule" id="PRU00742"/>
    </source>
</evidence>
<dbReference type="Proteomes" id="UP001200513">
    <property type="component" value="Chromosome"/>
</dbReference>
<organism evidence="5">
    <name type="scientific">Candidatus Heimdallarchaeum endolithica</name>
    <dbReference type="NCBI Taxonomy" id="2876572"/>
    <lineage>
        <taxon>Archaea</taxon>
        <taxon>Promethearchaeati</taxon>
        <taxon>Candidatus Heimdallarchaeota</taxon>
        <taxon>Candidatus Heimdallarchaeia (ex Rinke et al. 2021) (nom. nud.)</taxon>
        <taxon>Candidatus Heimdallarchaeales</taxon>
        <taxon>Candidatus Heimdallarchaeaceae</taxon>
        <taxon>Candidatus Heimdallarchaeum</taxon>
    </lineage>
</organism>
<protein>
    <submittedName>
        <fullName evidence="5">Arginase family protein</fullName>
    </submittedName>
</protein>
<dbReference type="Pfam" id="PF00491">
    <property type="entry name" value="Arginase"/>
    <property type="match status" value="1"/>
</dbReference>
<sequence length="291" mass="34141">MKKPFVGFFPIKNENEIEKDNIVLVGLPYEGKKETKRGTKRFPSQLRKISYLFSGISVNYNFNISNKRCVDLGDIHPIKNQKFIKNLWRIQEETNSKLLFIGGDHLITYYTVSQAPKEKNVGLIWFDAHLDLAKEYPKKTYFSHATVLYNLIEQKIFLPEQVLIIGGHGFTHSQDEYDYWKSKNINLIRTENIFKNMEKSIEKLEQFLSKYPRIYLSLDIDVIEQSFVPTVSCPEPFGFYPDQLIKFLSRIVPKSEYVDIVEGRITRTENSTARLICSLIFQIISFWDKKE</sequence>
<feature type="binding site" evidence="3">
    <location>
        <position position="105"/>
    </location>
    <ligand>
        <name>Mn(2+)</name>
        <dbReference type="ChEBI" id="CHEBI:29035"/>
        <label>1</label>
    </ligand>
</feature>
<dbReference type="InterPro" id="IPR006035">
    <property type="entry name" value="Ureohydrolase"/>
</dbReference>
<feature type="binding site" evidence="3">
    <location>
        <position position="127"/>
    </location>
    <ligand>
        <name>Mn(2+)</name>
        <dbReference type="ChEBI" id="CHEBI:29035"/>
        <label>1</label>
    </ligand>
</feature>
<keyword evidence="3" id="KW-0464">Manganese</keyword>
<dbReference type="PANTHER" id="PTHR11358">
    <property type="entry name" value="ARGINASE/AGMATINASE"/>
    <property type="match status" value="1"/>
</dbReference>
<comment type="cofactor">
    <cofactor evidence="3">
        <name>Mn(2+)</name>
        <dbReference type="ChEBI" id="CHEBI:29035"/>
    </cofactor>
    <text evidence="3">Binds 2 manganese ions per subunit.</text>
</comment>
<dbReference type="GO" id="GO:0008783">
    <property type="term" value="F:agmatinase activity"/>
    <property type="evidence" value="ECO:0007669"/>
    <property type="project" value="TreeGrafter"/>
</dbReference>
<proteinExistence type="inferred from homology"/>
<feature type="binding site" evidence="3">
    <location>
        <position position="219"/>
    </location>
    <ligand>
        <name>Mn(2+)</name>
        <dbReference type="ChEBI" id="CHEBI:29035"/>
        <label>1</label>
    </ligand>
</feature>
<dbReference type="PROSITE" id="PS51409">
    <property type="entry name" value="ARGINASE_2"/>
    <property type="match status" value="1"/>
</dbReference>
<evidence type="ECO:0000313" key="5">
    <source>
        <dbReference type="EMBL" id="UJG44665.1"/>
    </source>
</evidence>